<dbReference type="EMBL" id="AP006840">
    <property type="protein sequence ID" value="BAD41291.1"/>
    <property type="molecule type" value="Genomic_DNA"/>
</dbReference>
<dbReference type="SUPFAM" id="SSF52540">
    <property type="entry name" value="P-loop containing nucleoside triphosphate hydrolases"/>
    <property type="match status" value="1"/>
</dbReference>
<feature type="coiled-coil region" evidence="1">
    <location>
        <begin position="208"/>
        <end position="414"/>
    </location>
</feature>
<keyword evidence="2" id="KW-1133">Transmembrane helix</keyword>
<evidence type="ECO:0000313" key="4">
    <source>
        <dbReference type="EMBL" id="BAD41291.1"/>
    </source>
</evidence>
<dbReference type="HOGENOM" id="CLU_271461_0_0_9"/>
<evidence type="ECO:0000256" key="2">
    <source>
        <dbReference type="SAM" id="Phobius"/>
    </source>
</evidence>
<evidence type="ECO:0000259" key="3">
    <source>
        <dbReference type="Pfam" id="PF13476"/>
    </source>
</evidence>
<dbReference type="GO" id="GO:0016887">
    <property type="term" value="F:ATP hydrolysis activity"/>
    <property type="evidence" value="ECO:0007669"/>
    <property type="project" value="InterPro"/>
</dbReference>
<keyword evidence="2" id="KW-0812">Transmembrane</keyword>
<proteinExistence type="predicted"/>
<accession>Q67M05</accession>
<dbReference type="AlphaFoldDB" id="Q67M05"/>
<dbReference type="Proteomes" id="UP000000417">
    <property type="component" value="Chromosome"/>
</dbReference>
<protein>
    <recommendedName>
        <fullName evidence="3">Rad50/SbcC-type AAA domain-containing protein</fullName>
    </recommendedName>
</protein>
<keyword evidence="2" id="KW-0472">Membrane</keyword>
<feature type="coiled-coil region" evidence="1">
    <location>
        <begin position="501"/>
        <end position="566"/>
    </location>
</feature>
<organism evidence="4 5">
    <name type="scientific">Symbiobacterium thermophilum (strain DSM 24528 / JCM 14929 / IAM 14863 / T)</name>
    <dbReference type="NCBI Taxonomy" id="292459"/>
    <lineage>
        <taxon>Bacteria</taxon>
        <taxon>Bacillati</taxon>
        <taxon>Bacillota</taxon>
        <taxon>Clostridia</taxon>
        <taxon>Eubacteriales</taxon>
        <taxon>Symbiobacteriaceae</taxon>
        <taxon>Symbiobacterium</taxon>
    </lineage>
</organism>
<feature type="transmembrane region" description="Helical" evidence="2">
    <location>
        <begin position="597"/>
        <end position="617"/>
    </location>
</feature>
<dbReference type="KEGG" id="sth:STH2306"/>
<dbReference type="Pfam" id="PF13476">
    <property type="entry name" value="AAA_23"/>
    <property type="match status" value="1"/>
</dbReference>
<name>Q67M05_SYMTH</name>
<dbReference type="PANTHER" id="PTHR41259:SF1">
    <property type="entry name" value="DOUBLE-STRAND BREAK REPAIR RAD50 ATPASE, PUTATIVE-RELATED"/>
    <property type="match status" value="1"/>
</dbReference>
<feature type="coiled-coil region" evidence="1">
    <location>
        <begin position="690"/>
        <end position="745"/>
    </location>
</feature>
<feature type="coiled-coil region" evidence="1">
    <location>
        <begin position="1017"/>
        <end position="1075"/>
    </location>
</feature>
<keyword evidence="1" id="KW-0175">Coiled coil</keyword>
<dbReference type="GO" id="GO:0006302">
    <property type="term" value="P:double-strand break repair"/>
    <property type="evidence" value="ECO:0007669"/>
    <property type="project" value="InterPro"/>
</dbReference>
<gene>
    <name evidence="4" type="ordered locus">STH2306</name>
</gene>
<evidence type="ECO:0000256" key="1">
    <source>
        <dbReference type="SAM" id="Coils"/>
    </source>
</evidence>
<dbReference type="Gene3D" id="3.40.50.300">
    <property type="entry name" value="P-loop containing nucleotide triphosphate hydrolases"/>
    <property type="match status" value="2"/>
</dbReference>
<reference evidence="4 5" key="1">
    <citation type="journal article" date="2004" name="Nucleic Acids Res.">
        <title>Genome sequence of Symbiobacterium thermophilum, an uncultivable bacterium that depends on microbial commensalism.</title>
        <authorList>
            <person name="Ueda K."/>
            <person name="Yamashita A."/>
            <person name="Ishikawa J."/>
            <person name="Shimada M."/>
            <person name="Watsuji T."/>
            <person name="Morimura K."/>
            <person name="Ikeda H."/>
            <person name="Hattori M."/>
            <person name="Beppu T."/>
        </authorList>
    </citation>
    <scope>NUCLEOTIDE SEQUENCE [LARGE SCALE GENOMIC DNA]</scope>
    <source>
        <strain evidence="5">T / IAM 14863</strain>
    </source>
</reference>
<evidence type="ECO:0000313" key="5">
    <source>
        <dbReference type="Proteomes" id="UP000000417"/>
    </source>
</evidence>
<dbReference type="STRING" id="292459.STH2306"/>
<dbReference type="InterPro" id="IPR027417">
    <property type="entry name" value="P-loop_NTPase"/>
</dbReference>
<feature type="transmembrane region" description="Helical" evidence="2">
    <location>
        <begin position="569"/>
        <end position="591"/>
    </location>
</feature>
<keyword evidence="5" id="KW-1185">Reference proteome</keyword>
<dbReference type="eggNOG" id="COG0419">
    <property type="taxonomic scope" value="Bacteria"/>
</dbReference>
<feature type="domain" description="Rad50/SbcC-type AAA" evidence="3">
    <location>
        <begin position="11"/>
        <end position="102"/>
    </location>
</feature>
<dbReference type="InterPro" id="IPR038729">
    <property type="entry name" value="Rad50/SbcC_AAA"/>
</dbReference>
<sequence>MRAVAGVIWHSVSLTGFGPYARKVTYTFPAGLGVLVAPNESGKSTLVAGLMAVLYGLPASSSPDDFGQARYRHQGRAPGFEGDVEFTGPDGLRYHVWRDFESHRVVVTRHGPEGPERIHQGVHNPGARRGNQEYEQLIARLIGLPSRELLAATFCVTQPLPETNQVDQSVQELLAGAGGGRPEPALAWLEEEARRRTRYPADYGFETNLRKDRELETLQAQIRQLEAGIEHARSAVDGYHKAEGRLRQVDDEHREAQQEAERRRQALDALQDWQRLAERRQQHLRQVSVLQRALDGARRVADRLEEVRQRLARDWPDLADLPAETGERLQELIGLEEALAQLAQDAAALARQRAANEQAAREAEARMQSQFGDLAGRAALPRDVRELQAKLAELNRLEAELAALAAEEERLAAKLATLPDWGRLGRPADEAVWRLQAAAGEAMQRWDRYERLLAKLQHTEAALQRYALFEGQPPEVLEQVRRCHALTADLQRRAEVAATRAGDLDRQLRRLDAQAERLRQEYAAVAGLDERVVAAAREKAALLEQREQVQAELARAEKEAGAARTRARILAGAAGLLLGGALGWLAGRVLLPGGGPAWAMAPAAAAAVTAALVGWFAGGRLAGGEAAGRVRTLARRVRDLTDRIGALDLGPLAAEPPLRLPLLVQQWEEWRRRTAELEAERLALAGSPETAAQREAYRRAQQELDALQAQLRPFTARFADPAAALVEWEHLKRELDRDREDLAELCQAEWGVPAGEVERLPLAAAHGRWSELGQLAQLVALSDVVGDFPGAPETVGDLVRWLRAADPSRWEQVTAAAADWSAADRRLAEVRAERLRLAEVGPDGGSRRERLRQEVEALRSRVAPFDERTDPDELESRLAVAAQLQAEADRQRAAAETLRERERTLAARQDAAAAQADALRDLVAPALGAAGSDARAALERWRAREEALRQAQALEKELSGILTASGAAGLEELEGRLTAAQLEWRRAADSLEALVRAHPGLPPVDEADDPLAVHGRIQALREEHRSLQVRLSQLEEERRALRDRLQDLGRDTLNLAGAETQLAELRERERRLVREVRALGIAYQELREAVRVYRATHRERLEAAATEYWTGLTGRAGRRVRLSDGFEVSVVEPDGAVLSPAQLSQGAQDQLYLALRLAIGDLIAEEVRLPFVFDDPFLNCDEDRLSHIRAALDRLAGERQVLLLSHRADFAAWGTPVTRR</sequence>
<dbReference type="PANTHER" id="PTHR41259">
    <property type="entry name" value="DOUBLE-STRAND BREAK REPAIR RAD50 ATPASE, PUTATIVE-RELATED"/>
    <property type="match status" value="1"/>
</dbReference>